<evidence type="ECO:0000259" key="7">
    <source>
        <dbReference type="PROSITE" id="PS51198"/>
    </source>
</evidence>
<evidence type="ECO:0000313" key="8">
    <source>
        <dbReference type="EMBL" id="GGP17627.1"/>
    </source>
</evidence>
<gene>
    <name evidence="8" type="ORF">GCM10010970_00680</name>
</gene>
<dbReference type="SUPFAM" id="SSF52540">
    <property type="entry name" value="P-loop containing nucleoside triphosphate hydrolases"/>
    <property type="match status" value="1"/>
</dbReference>
<keyword evidence="4 6" id="KW-0067">ATP-binding</keyword>
<dbReference type="Gene3D" id="1.10.486.10">
    <property type="entry name" value="PCRA, domain 4"/>
    <property type="match status" value="1"/>
</dbReference>
<dbReference type="Proteomes" id="UP000637267">
    <property type="component" value="Unassembled WGS sequence"/>
</dbReference>
<evidence type="ECO:0000256" key="1">
    <source>
        <dbReference type="ARBA" id="ARBA00022741"/>
    </source>
</evidence>
<reference evidence="9" key="1">
    <citation type="journal article" date="2019" name="Int. J. Syst. Evol. Microbiol.">
        <title>The Global Catalogue of Microorganisms (GCM) 10K type strain sequencing project: providing services to taxonomists for standard genome sequencing and annotation.</title>
        <authorList>
            <consortium name="The Broad Institute Genomics Platform"/>
            <consortium name="The Broad Institute Genome Sequencing Center for Infectious Disease"/>
            <person name="Wu L."/>
            <person name="Ma J."/>
        </authorList>
    </citation>
    <scope>NUCLEOTIDE SEQUENCE [LARGE SCALE GENOMIC DNA]</scope>
    <source>
        <strain evidence="9">CGMCC 1.8859</strain>
    </source>
</reference>
<evidence type="ECO:0000256" key="4">
    <source>
        <dbReference type="ARBA" id="ARBA00022840"/>
    </source>
</evidence>
<dbReference type="EMBL" id="BMLX01000001">
    <property type="protein sequence ID" value="GGP17627.1"/>
    <property type="molecule type" value="Genomic_DNA"/>
</dbReference>
<dbReference type="InterPro" id="IPR027417">
    <property type="entry name" value="P-loop_NTPase"/>
</dbReference>
<keyword evidence="3 6" id="KW-0347">Helicase</keyword>
<dbReference type="InterPro" id="IPR000212">
    <property type="entry name" value="DNA_helicase_UvrD/REP"/>
</dbReference>
<dbReference type="Gene3D" id="3.40.50.300">
    <property type="entry name" value="P-loop containing nucleotide triphosphate hydrolases"/>
    <property type="match status" value="2"/>
</dbReference>
<dbReference type="Pfam" id="PF00580">
    <property type="entry name" value="UvrD-helicase"/>
    <property type="match status" value="1"/>
</dbReference>
<evidence type="ECO:0000256" key="5">
    <source>
        <dbReference type="ARBA" id="ARBA00034923"/>
    </source>
</evidence>
<keyword evidence="2 6" id="KW-0378">Hydrolase</keyword>
<feature type="binding site" evidence="6">
    <location>
        <begin position="34"/>
        <end position="41"/>
    </location>
    <ligand>
        <name>ATP</name>
        <dbReference type="ChEBI" id="CHEBI:30616"/>
    </ligand>
</feature>
<comment type="caution">
    <text evidence="8">The sequence shown here is derived from an EMBL/GenBank/DDBJ whole genome shotgun (WGS) entry which is preliminary data.</text>
</comment>
<keyword evidence="1 6" id="KW-0547">Nucleotide-binding</keyword>
<dbReference type="InterPro" id="IPR014016">
    <property type="entry name" value="UvrD-like_ATP-bd"/>
</dbReference>
<organism evidence="8 9">
    <name type="scientific">Silvimonas iriomotensis</name>
    <dbReference type="NCBI Taxonomy" id="449662"/>
    <lineage>
        <taxon>Bacteria</taxon>
        <taxon>Pseudomonadati</taxon>
        <taxon>Pseudomonadota</taxon>
        <taxon>Betaproteobacteria</taxon>
        <taxon>Neisseriales</taxon>
        <taxon>Chitinibacteraceae</taxon>
        <taxon>Silvimonas</taxon>
    </lineage>
</organism>
<dbReference type="PANTHER" id="PTHR11070:SF2">
    <property type="entry name" value="ATP-DEPENDENT DNA HELICASE SRS2"/>
    <property type="match status" value="1"/>
</dbReference>
<keyword evidence="9" id="KW-1185">Reference proteome</keyword>
<accession>A0ABQ2P3S6</accession>
<protein>
    <recommendedName>
        <fullName evidence="5">DNA 3'-5' helicase II</fullName>
    </recommendedName>
</protein>
<proteinExistence type="predicted"/>
<dbReference type="RefSeq" id="WP_188701188.1">
    <property type="nucleotide sequence ID" value="NZ_BMLX01000001.1"/>
</dbReference>
<feature type="domain" description="UvrD-like helicase ATP-binding" evidence="7">
    <location>
        <begin position="13"/>
        <end position="320"/>
    </location>
</feature>
<evidence type="ECO:0000256" key="3">
    <source>
        <dbReference type="ARBA" id="ARBA00022806"/>
    </source>
</evidence>
<sequence length="649" mass="72326">MSDSLRLSDAQQQIMATVTDLARADYQQHVLVEAGAGTGKTTTLVAAREQVVAEGKGVLALTFSNAGRQRFADVHLAQTGRNLPPKSVLTFDGLAFEVLCGAVEGRNYSGDGFFTREEIRQNAINESDQLLQLLAELVAELNDTWEGDIPDRESDLIELLELIGNARIANVFRDPRMYAEEDGLEEYQEAERTEFLASLDLPPWFYHLFSRFERLRRESRHLVGVEGAAYDLAGDPRALVRYVWANRISVIMVDEFHDTKALHFELLNVLIKAGCRLVLIGDRHQDLFAWRGLQPFSAFDSAAKLAGVTTLALPRSWRYGHRIAQMADRIVQRLQPGAARITGPRAQSGKLLAVPDLVAWLAQSAQQGVALADHCAILPTQADCMMLQLRLFDAGVPYRLVERVRPFFQGYEFRVVRALALLYCRRFAADAPFHVNSIYAVDVLMNVPALGLDKESRSDLRAELGLDGARRMDGQRLLNADPFTFGLVLDKLAEFLPPILTRAAAWPDWLALAVQHLQLHAFLHQRAQHPAAGRQSGLLLDELARRFSADIAPATQIQRWDEAVERFVRQRTNAGGLSLTSVLHAKGHEYARVLLPIGPSGWRRHLLQPSAAGWRELYVAVTRAREGIMLETTDEGDALAQEVHGIFGA</sequence>
<dbReference type="PROSITE" id="PS51198">
    <property type="entry name" value="UVRD_HELICASE_ATP_BIND"/>
    <property type="match status" value="1"/>
</dbReference>
<dbReference type="PANTHER" id="PTHR11070">
    <property type="entry name" value="UVRD / RECB / PCRA DNA HELICASE FAMILY MEMBER"/>
    <property type="match status" value="1"/>
</dbReference>
<evidence type="ECO:0000256" key="6">
    <source>
        <dbReference type="PROSITE-ProRule" id="PRU00560"/>
    </source>
</evidence>
<name>A0ABQ2P3S6_9NEIS</name>
<evidence type="ECO:0000313" key="9">
    <source>
        <dbReference type="Proteomes" id="UP000637267"/>
    </source>
</evidence>
<evidence type="ECO:0000256" key="2">
    <source>
        <dbReference type="ARBA" id="ARBA00022801"/>
    </source>
</evidence>